<feature type="compositionally biased region" description="Pro residues" evidence="4">
    <location>
        <begin position="548"/>
        <end position="636"/>
    </location>
</feature>
<dbReference type="InterPro" id="IPR012291">
    <property type="entry name" value="CBM2_carb-bd_dom_sf"/>
</dbReference>
<dbReference type="InterPro" id="IPR001223">
    <property type="entry name" value="Glyco_hydro18_cat"/>
</dbReference>
<evidence type="ECO:0000259" key="6">
    <source>
        <dbReference type="PROSITE" id="PS51910"/>
    </source>
</evidence>
<feature type="domain" description="GH18" evidence="6">
    <location>
        <begin position="149"/>
        <end position="546"/>
    </location>
</feature>
<dbReference type="InterPro" id="IPR001919">
    <property type="entry name" value="CBD2"/>
</dbReference>
<dbReference type="EMBL" id="MK500366">
    <property type="protein sequence ID" value="QBK87647.1"/>
    <property type="molecule type" value="Genomic_DNA"/>
</dbReference>
<dbReference type="Pfam" id="PF00553">
    <property type="entry name" value="CBM_2"/>
    <property type="match status" value="1"/>
</dbReference>
<feature type="domain" description="CBM2" evidence="5">
    <location>
        <begin position="1"/>
        <end position="98"/>
    </location>
</feature>
<dbReference type="SUPFAM" id="SSF49384">
    <property type="entry name" value="Carbohydrate-binding domain"/>
    <property type="match status" value="1"/>
</dbReference>
<evidence type="ECO:0000256" key="2">
    <source>
        <dbReference type="ARBA" id="ARBA00023295"/>
    </source>
</evidence>
<protein>
    <submittedName>
        <fullName evidence="7">Glycosyl hydrolase family 18</fullName>
    </submittedName>
</protein>
<dbReference type="PROSITE" id="PS51173">
    <property type="entry name" value="CBM2"/>
    <property type="match status" value="1"/>
</dbReference>
<dbReference type="GO" id="GO:0004553">
    <property type="term" value="F:hydrolase activity, hydrolyzing O-glycosyl compounds"/>
    <property type="evidence" value="ECO:0007669"/>
    <property type="project" value="InterPro"/>
</dbReference>
<dbReference type="PROSITE" id="PS51910">
    <property type="entry name" value="GH18_2"/>
    <property type="match status" value="1"/>
</dbReference>
<feature type="region of interest" description="Disordered" evidence="4">
    <location>
        <begin position="97"/>
        <end position="147"/>
    </location>
</feature>
<reference evidence="7" key="1">
    <citation type="journal article" date="2019" name="MBio">
        <title>Virus Genomes from Deep Sea Sediments Expand the Ocean Megavirome and Support Independent Origins of Viral Gigantism.</title>
        <authorList>
            <person name="Backstrom D."/>
            <person name="Yutin N."/>
            <person name="Jorgensen S.L."/>
            <person name="Dharamshi J."/>
            <person name="Homa F."/>
            <person name="Zaremba-Niedwiedzka K."/>
            <person name="Spang A."/>
            <person name="Wolf Y.I."/>
            <person name="Koonin E.V."/>
            <person name="Ettema T.J."/>
        </authorList>
    </citation>
    <scope>NUCLEOTIDE SEQUENCE</scope>
</reference>
<dbReference type="PANTHER" id="PTHR11177">
    <property type="entry name" value="CHITINASE"/>
    <property type="match status" value="1"/>
</dbReference>
<evidence type="ECO:0000256" key="3">
    <source>
        <dbReference type="RuleBase" id="RU000489"/>
    </source>
</evidence>
<keyword evidence="2 3" id="KW-0326">Glycosidase</keyword>
<evidence type="ECO:0000259" key="5">
    <source>
        <dbReference type="PROSITE" id="PS51173"/>
    </source>
</evidence>
<dbReference type="PROSITE" id="PS01095">
    <property type="entry name" value="GH18_1"/>
    <property type="match status" value="1"/>
</dbReference>
<accession>A0A481YXR7</accession>
<dbReference type="InterPro" id="IPR050314">
    <property type="entry name" value="Glycosyl_Hydrlase_18"/>
</dbReference>
<sequence length="666" mass="73085">MLNVTIQSTDNWGTAGNGLMTITNTGSDIENWSVKFTANNFTVSQFWNFDMTKESNTYNVTGLSWSSSLKAGAEINSAFAYNGSDVNLDVHIIEPVPSEPVPSEPVPSEPVPSEPVPSEPVPSEPVPSEPVPSEPVPREPVPSEPKTNKKLFGYYPEWGIYGRNFQPYHIPADKLTHVMYAFMVCNPSPEDFEILKNGYAFPLNPYYPDRPEGTLTTHDEFAALQKNQQGASGNIGSLKVLKENNPHLKIIISVGGWSLSWNLSKIAADPVKRNTFITSAVDFLITHGFDGIDIDWEFVGVMGPAYNHVDPESDGPNFIHLVKELRAEMDSKSPNKHLEITAATGTDPKVIANYLGSEPYLDYLLLMTYDYFGAFSDGGHHSGFHLNPNQPNPPEGFYTEAAIENALNIGYPAEKIAIGSPLYARGWSKLDTTTNEPIFGKNIGVPGNTYSGTNGQAGVTSWRHLKDELGQNGLEEFYDHVAQAPYAHNSQTGETWTYENPKSAQYKAQYVLNHNLAGMVFWDLSDDSRDGDRSILDAINVTLTPTEPVEPTPTEPVEPTPTEPVEPTPTEPTPTEPVEPTPTEPVEPTPTEPVEPTPTEPVEPTPTEPVEPTPTEPVEPTPTEPVEPTPTEPVEPTPTENGLFLVNRTGKDIILKSGESLKLRIE</sequence>
<dbReference type="InterPro" id="IPR001579">
    <property type="entry name" value="Glyco_hydro_18_chit_AS"/>
</dbReference>
<dbReference type="Gene3D" id="3.10.50.10">
    <property type="match status" value="1"/>
</dbReference>
<dbReference type="CDD" id="cd06548">
    <property type="entry name" value="GH18_chitinase"/>
    <property type="match status" value="1"/>
</dbReference>
<dbReference type="PANTHER" id="PTHR11177:SF317">
    <property type="entry name" value="CHITINASE 12-RELATED"/>
    <property type="match status" value="1"/>
</dbReference>
<name>A0A481YXR7_9VIRU</name>
<dbReference type="SUPFAM" id="SSF51445">
    <property type="entry name" value="(Trans)glycosidases"/>
    <property type="match status" value="1"/>
</dbReference>
<evidence type="ECO:0000256" key="4">
    <source>
        <dbReference type="SAM" id="MobiDB-lite"/>
    </source>
</evidence>
<dbReference type="GO" id="GO:0005975">
    <property type="term" value="P:carbohydrate metabolic process"/>
    <property type="evidence" value="ECO:0007669"/>
    <property type="project" value="InterPro"/>
</dbReference>
<keyword evidence="1 3" id="KW-0378">Hydrolase</keyword>
<dbReference type="Gene3D" id="2.60.40.290">
    <property type="match status" value="1"/>
</dbReference>
<feature type="compositionally biased region" description="Pro residues" evidence="4">
    <location>
        <begin position="97"/>
        <end position="143"/>
    </location>
</feature>
<dbReference type="GO" id="GO:0030247">
    <property type="term" value="F:polysaccharide binding"/>
    <property type="evidence" value="ECO:0007669"/>
    <property type="project" value="InterPro"/>
</dbReference>
<dbReference type="SMART" id="SM00637">
    <property type="entry name" value="CBD_II"/>
    <property type="match status" value="1"/>
</dbReference>
<dbReference type="InterPro" id="IPR017853">
    <property type="entry name" value="GH"/>
</dbReference>
<dbReference type="GO" id="GO:0008061">
    <property type="term" value="F:chitin binding"/>
    <property type="evidence" value="ECO:0007669"/>
    <property type="project" value="InterPro"/>
</dbReference>
<dbReference type="InterPro" id="IPR011583">
    <property type="entry name" value="Chitinase_II/V-like_cat"/>
</dbReference>
<dbReference type="Gene3D" id="3.20.20.80">
    <property type="entry name" value="Glycosidases"/>
    <property type="match status" value="1"/>
</dbReference>
<gene>
    <name evidence="7" type="ORF">LCMAC201_05600</name>
</gene>
<dbReference type="SUPFAM" id="SSF54556">
    <property type="entry name" value="Chitinase insertion domain"/>
    <property type="match status" value="1"/>
</dbReference>
<evidence type="ECO:0000256" key="1">
    <source>
        <dbReference type="ARBA" id="ARBA00022801"/>
    </source>
</evidence>
<dbReference type="InterPro" id="IPR008965">
    <property type="entry name" value="CBM2/CBM3_carb-bd_dom_sf"/>
</dbReference>
<feature type="region of interest" description="Disordered" evidence="4">
    <location>
        <begin position="540"/>
        <end position="645"/>
    </location>
</feature>
<dbReference type="Pfam" id="PF00704">
    <property type="entry name" value="Glyco_hydro_18"/>
    <property type="match status" value="1"/>
</dbReference>
<dbReference type="InterPro" id="IPR029070">
    <property type="entry name" value="Chitinase_insertion_sf"/>
</dbReference>
<evidence type="ECO:0000313" key="7">
    <source>
        <dbReference type="EMBL" id="QBK87647.1"/>
    </source>
</evidence>
<dbReference type="SMART" id="SM00636">
    <property type="entry name" value="Glyco_18"/>
    <property type="match status" value="1"/>
</dbReference>
<proteinExistence type="predicted"/>
<organism evidence="7">
    <name type="scientific">Marseillevirus LCMAC201</name>
    <dbReference type="NCBI Taxonomy" id="2506605"/>
    <lineage>
        <taxon>Viruses</taxon>
        <taxon>Varidnaviria</taxon>
        <taxon>Bamfordvirae</taxon>
        <taxon>Nucleocytoviricota</taxon>
        <taxon>Megaviricetes</taxon>
        <taxon>Pimascovirales</taxon>
        <taxon>Pimascovirales incertae sedis</taxon>
        <taxon>Marseilleviridae</taxon>
    </lineage>
</organism>